<reference evidence="3" key="2">
    <citation type="submission" date="2015-01" db="EMBL/GenBank/DDBJ databases">
        <title>Evolutionary Origins and Diversification of the Mycorrhizal Mutualists.</title>
        <authorList>
            <consortium name="DOE Joint Genome Institute"/>
            <consortium name="Mycorrhizal Genomics Consortium"/>
            <person name="Kohler A."/>
            <person name="Kuo A."/>
            <person name="Nagy L.G."/>
            <person name="Floudas D."/>
            <person name="Copeland A."/>
            <person name="Barry K.W."/>
            <person name="Cichocki N."/>
            <person name="Veneault-Fourrey C."/>
            <person name="LaButti K."/>
            <person name="Lindquist E.A."/>
            <person name="Lipzen A."/>
            <person name="Lundell T."/>
            <person name="Morin E."/>
            <person name="Murat C."/>
            <person name="Riley R."/>
            <person name="Ohm R."/>
            <person name="Sun H."/>
            <person name="Tunlid A."/>
            <person name="Henrissat B."/>
            <person name="Grigoriev I.V."/>
            <person name="Hibbett D.S."/>
            <person name="Martin F."/>
        </authorList>
    </citation>
    <scope>NUCLEOTIDE SEQUENCE [LARGE SCALE GENOMIC DNA]</scope>
    <source>
        <strain evidence="3">UH-Slu-Lm8-n1</strain>
    </source>
</reference>
<gene>
    <name evidence="2" type="ORF">CY34DRAFT_75034</name>
</gene>
<dbReference type="SUPFAM" id="SSF52047">
    <property type="entry name" value="RNI-like"/>
    <property type="match status" value="1"/>
</dbReference>
<dbReference type="OrthoDB" id="3543113at2759"/>
<dbReference type="Proteomes" id="UP000054485">
    <property type="component" value="Unassembled WGS sequence"/>
</dbReference>
<keyword evidence="3" id="KW-1185">Reference proteome</keyword>
<dbReference type="InterPro" id="IPR001810">
    <property type="entry name" value="F-box_dom"/>
</dbReference>
<accession>A0A0D0A9M7</accession>
<organism evidence="2 3">
    <name type="scientific">Suillus luteus UH-Slu-Lm8-n1</name>
    <dbReference type="NCBI Taxonomy" id="930992"/>
    <lineage>
        <taxon>Eukaryota</taxon>
        <taxon>Fungi</taxon>
        <taxon>Dikarya</taxon>
        <taxon>Basidiomycota</taxon>
        <taxon>Agaricomycotina</taxon>
        <taxon>Agaricomycetes</taxon>
        <taxon>Agaricomycetidae</taxon>
        <taxon>Boletales</taxon>
        <taxon>Suillineae</taxon>
        <taxon>Suillaceae</taxon>
        <taxon>Suillus</taxon>
    </lineage>
</organism>
<protein>
    <recommendedName>
        <fullName evidence="1">F-box domain-containing protein</fullName>
    </recommendedName>
</protein>
<evidence type="ECO:0000259" key="1">
    <source>
        <dbReference type="Pfam" id="PF12937"/>
    </source>
</evidence>
<dbReference type="HOGENOM" id="CLU_021164_0_2_1"/>
<dbReference type="STRING" id="930992.A0A0D0A9M7"/>
<dbReference type="EMBL" id="KN835153">
    <property type="protein sequence ID" value="KIK46915.1"/>
    <property type="molecule type" value="Genomic_DNA"/>
</dbReference>
<evidence type="ECO:0000313" key="3">
    <source>
        <dbReference type="Proteomes" id="UP000054485"/>
    </source>
</evidence>
<proteinExistence type="predicted"/>
<feature type="domain" description="F-box" evidence="1">
    <location>
        <begin position="3"/>
        <end position="52"/>
    </location>
</feature>
<dbReference type="AlphaFoldDB" id="A0A0D0A9M7"/>
<evidence type="ECO:0000313" key="2">
    <source>
        <dbReference type="EMBL" id="KIK46915.1"/>
    </source>
</evidence>
<dbReference type="InParanoid" id="A0A0D0A9M7"/>
<name>A0A0D0A9M7_9AGAM</name>
<dbReference type="Pfam" id="PF12937">
    <property type="entry name" value="F-box-like"/>
    <property type="match status" value="1"/>
</dbReference>
<reference evidence="2 3" key="1">
    <citation type="submission" date="2014-04" db="EMBL/GenBank/DDBJ databases">
        <authorList>
            <consortium name="DOE Joint Genome Institute"/>
            <person name="Kuo A."/>
            <person name="Ruytinx J."/>
            <person name="Rineau F."/>
            <person name="Colpaert J."/>
            <person name="Kohler A."/>
            <person name="Nagy L.G."/>
            <person name="Floudas D."/>
            <person name="Copeland A."/>
            <person name="Barry K.W."/>
            <person name="Cichocki N."/>
            <person name="Veneault-Fourrey C."/>
            <person name="LaButti K."/>
            <person name="Lindquist E.A."/>
            <person name="Lipzen A."/>
            <person name="Lundell T."/>
            <person name="Morin E."/>
            <person name="Murat C."/>
            <person name="Sun H."/>
            <person name="Tunlid A."/>
            <person name="Henrissat B."/>
            <person name="Grigoriev I.V."/>
            <person name="Hibbett D.S."/>
            <person name="Martin F."/>
            <person name="Nordberg H.P."/>
            <person name="Cantor M.N."/>
            <person name="Hua S.X."/>
        </authorList>
    </citation>
    <scope>NUCLEOTIDE SEQUENCE [LARGE SCALE GENOMIC DNA]</scope>
    <source>
        <strain evidence="2 3">UH-Slu-Lm8-n1</strain>
    </source>
</reference>
<sequence>MHICLLPPEILLQVFAIYQEDYRGSRATLASLARTCKTFKEPALDILWQDLHELDPILSCLVACLPAGVSDQNTRGMLTLKRPILDGEWRLFNRYAQRIRSLKVFTPQLDHINDRVIQAFISAPSPLLPNLRSLFWQDNRESFDPLLGALLGPNMTTLILDCCLNRTPFAKAALVASLGARCPYIRELECSYDKVDSEEISDAICEALCGLKALLRLRTDVLNIRALGHLASLPSLERLHLDLSAYNADKPESNIVSTFSSHFDQMWFDIPTLFVFNHCLESVRFLSCRSVVVCVEYDHDDPPYDLSDAIDLISSFSTCFSPTLEHIHIDFGLTFSNIVEEDVLANPLFALRFDAIAPLLSFGHLTNLNLDWICASAIDDASLKSMAQSWPHLQNFRFGSSARWVIAPSLTFVGLVHLIRHCRHLRSIAMPFFACPVDAKNEPFSETIPNGKITALFVGVSPIVNPIFVACQLHMLLPKLTSVGFFDFDTYFSIPPPFEDFEDDWRRVNDFLKVLFAGANVKRNTRQAPLAHVADLTDPGYSAR</sequence>
<dbReference type="InterPro" id="IPR032675">
    <property type="entry name" value="LRR_dom_sf"/>
</dbReference>
<dbReference type="Gene3D" id="3.80.10.10">
    <property type="entry name" value="Ribonuclease Inhibitor"/>
    <property type="match status" value="1"/>
</dbReference>